<name>X1UE80_9ZZZZ</name>
<protein>
    <recommendedName>
        <fullName evidence="2">BD-FAE-like domain-containing protein</fullName>
    </recommendedName>
</protein>
<organism evidence="3">
    <name type="scientific">marine sediment metagenome</name>
    <dbReference type="NCBI Taxonomy" id="412755"/>
    <lineage>
        <taxon>unclassified sequences</taxon>
        <taxon>metagenomes</taxon>
        <taxon>ecological metagenomes</taxon>
    </lineage>
</organism>
<dbReference type="InterPro" id="IPR029058">
    <property type="entry name" value="AB_hydrolase_fold"/>
</dbReference>
<accession>X1UE80</accession>
<dbReference type="PANTHER" id="PTHR48081">
    <property type="entry name" value="AB HYDROLASE SUPERFAMILY PROTEIN C4A8.06C"/>
    <property type="match status" value="1"/>
</dbReference>
<evidence type="ECO:0000259" key="2">
    <source>
        <dbReference type="Pfam" id="PF20434"/>
    </source>
</evidence>
<dbReference type="PANTHER" id="PTHR48081:SF30">
    <property type="entry name" value="ACETYL-HYDROLASE LIPR-RELATED"/>
    <property type="match status" value="1"/>
</dbReference>
<comment type="caution">
    <text evidence="3">The sequence shown here is derived from an EMBL/GenBank/DDBJ whole genome shotgun (WGS) entry which is preliminary data.</text>
</comment>
<feature type="non-terminal residue" evidence="3">
    <location>
        <position position="264"/>
    </location>
</feature>
<dbReference type="EMBL" id="BARW01023653">
    <property type="protein sequence ID" value="GAI98175.1"/>
    <property type="molecule type" value="Genomic_DNA"/>
</dbReference>
<dbReference type="InterPro" id="IPR049492">
    <property type="entry name" value="BD-FAE-like_dom"/>
</dbReference>
<dbReference type="GO" id="GO:0004806">
    <property type="term" value="F:triacylglycerol lipase activity"/>
    <property type="evidence" value="ECO:0007669"/>
    <property type="project" value="TreeGrafter"/>
</dbReference>
<sequence length="264" mass="29587">YVVKGGGHGLRGGEESSEKLREIVAEFFDKHLKARKPKAGPTHPDEKYGEHKKQAFDLYLIDSDKPTPLFIWIHGGGFRGGDKRGVNVAMVQRFAQHGVSFASMNYRLTDVGPYPMQMLDAARGVQTIRHRAKRYNIDPTRIACGGSSAGAGISMWLLYHDDMAKPRSDDPVARQSTRITCAVSIGGQTSYDPRVIQKLFNTNQINEALILLYRMKNDKDLNRPELFKLFEDASIINHATPDDPPLYLYYPQANEPLPPNSTGR</sequence>
<dbReference type="AlphaFoldDB" id="X1UE80"/>
<dbReference type="Pfam" id="PF20434">
    <property type="entry name" value="BD-FAE"/>
    <property type="match status" value="1"/>
</dbReference>
<feature type="domain" description="BD-FAE-like" evidence="2">
    <location>
        <begin position="57"/>
        <end position="253"/>
    </location>
</feature>
<reference evidence="3" key="1">
    <citation type="journal article" date="2014" name="Front. Microbiol.">
        <title>High frequency of phylogenetically diverse reductive dehalogenase-homologous genes in deep subseafloor sedimentary metagenomes.</title>
        <authorList>
            <person name="Kawai M."/>
            <person name="Futagami T."/>
            <person name="Toyoda A."/>
            <person name="Takaki Y."/>
            <person name="Nishi S."/>
            <person name="Hori S."/>
            <person name="Arai W."/>
            <person name="Tsubouchi T."/>
            <person name="Morono Y."/>
            <person name="Uchiyama I."/>
            <person name="Ito T."/>
            <person name="Fujiyama A."/>
            <person name="Inagaki F."/>
            <person name="Takami H."/>
        </authorList>
    </citation>
    <scope>NUCLEOTIDE SEQUENCE</scope>
    <source>
        <strain evidence="3">Expedition CK06-06</strain>
    </source>
</reference>
<proteinExistence type="predicted"/>
<dbReference type="SUPFAM" id="SSF53474">
    <property type="entry name" value="alpha/beta-Hydrolases"/>
    <property type="match status" value="1"/>
</dbReference>
<gene>
    <name evidence="3" type="ORF">S12H4_39178</name>
</gene>
<evidence type="ECO:0000313" key="3">
    <source>
        <dbReference type="EMBL" id="GAI98175.1"/>
    </source>
</evidence>
<dbReference type="Gene3D" id="3.40.50.1820">
    <property type="entry name" value="alpha/beta hydrolase"/>
    <property type="match status" value="1"/>
</dbReference>
<feature type="non-terminal residue" evidence="3">
    <location>
        <position position="1"/>
    </location>
</feature>
<evidence type="ECO:0000256" key="1">
    <source>
        <dbReference type="ARBA" id="ARBA00022801"/>
    </source>
</evidence>
<keyword evidence="1" id="KW-0378">Hydrolase</keyword>
<dbReference type="InterPro" id="IPR050300">
    <property type="entry name" value="GDXG_lipolytic_enzyme"/>
</dbReference>